<feature type="transmembrane region" description="Helical" evidence="5">
    <location>
        <begin position="251"/>
        <end position="270"/>
    </location>
</feature>
<dbReference type="InterPro" id="IPR036388">
    <property type="entry name" value="WH-like_DNA-bd_sf"/>
</dbReference>
<feature type="compositionally biased region" description="Polar residues" evidence="4">
    <location>
        <begin position="425"/>
        <end position="438"/>
    </location>
</feature>
<keyword evidence="3" id="KW-0804">Transcription</keyword>
<dbReference type="PROSITE" id="PS50043">
    <property type="entry name" value="HTH_LUXR_2"/>
    <property type="match status" value="1"/>
</dbReference>
<dbReference type="SUPFAM" id="SSF46894">
    <property type="entry name" value="C-terminal effector domain of the bipartite response regulators"/>
    <property type="match status" value="1"/>
</dbReference>
<keyword evidence="5" id="KW-1133">Transmembrane helix</keyword>
<reference evidence="7 8" key="1">
    <citation type="submission" date="2024-01" db="EMBL/GenBank/DDBJ databases">
        <title>novel species in genus Adlercreutzia.</title>
        <authorList>
            <person name="Liu X."/>
        </authorList>
    </citation>
    <scope>NUCLEOTIDE SEQUENCE [LARGE SCALE GENOMIC DNA]</scope>
    <source>
        <strain evidence="7 8">R7</strain>
    </source>
</reference>
<accession>A0ABU6IIR4</accession>
<dbReference type="CDD" id="cd06170">
    <property type="entry name" value="LuxR_C_like"/>
    <property type="match status" value="1"/>
</dbReference>
<feature type="region of interest" description="Disordered" evidence="4">
    <location>
        <begin position="415"/>
        <end position="441"/>
    </location>
</feature>
<feature type="transmembrane region" description="Helical" evidence="5">
    <location>
        <begin position="50"/>
        <end position="71"/>
    </location>
</feature>
<evidence type="ECO:0000256" key="5">
    <source>
        <dbReference type="SAM" id="Phobius"/>
    </source>
</evidence>
<keyword evidence="8" id="KW-1185">Reference proteome</keyword>
<dbReference type="EMBL" id="JAYMFF010000014">
    <property type="protein sequence ID" value="MEC4176340.1"/>
    <property type="molecule type" value="Genomic_DNA"/>
</dbReference>
<feature type="transmembrane region" description="Helical" evidence="5">
    <location>
        <begin position="277"/>
        <end position="296"/>
    </location>
</feature>
<proteinExistence type="predicted"/>
<dbReference type="Proteomes" id="UP001349994">
    <property type="component" value="Unassembled WGS sequence"/>
</dbReference>
<keyword evidence="1" id="KW-0805">Transcription regulation</keyword>
<feature type="transmembrane region" description="Helical" evidence="5">
    <location>
        <begin position="143"/>
        <end position="161"/>
    </location>
</feature>
<feature type="transmembrane region" description="Helical" evidence="5">
    <location>
        <begin position="83"/>
        <end position="102"/>
    </location>
</feature>
<evidence type="ECO:0000256" key="3">
    <source>
        <dbReference type="ARBA" id="ARBA00023163"/>
    </source>
</evidence>
<dbReference type="Pfam" id="PF00196">
    <property type="entry name" value="GerE"/>
    <property type="match status" value="1"/>
</dbReference>
<name>A0ABU6IIR4_9ACTN</name>
<feature type="transmembrane region" description="Helical" evidence="5">
    <location>
        <begin position="340"/>
        <end position="359"/>
    </location>
</feature>
<feature type="transmembrane region" description="Helical" evidence="5">
    <location>
        <begin position="108"/>
        <end position="131"/>
    </location>
</feature>
<protein>
    <submittedName>
        <fullName evidence="7">Helix-turn-helix transcriptional regulator</fullName>
    </submittedName>
</protein>
<organism evidence="7 8">
    <name type="scientific">Adlercreutzia wanghongyangiae</name>
    <dbReference type="NCBI Taxonomy" id="3111451"/>
    <lineage>
        <taxon>Bacteria</taxon>
        <taxon>Bacillati</taxon>
        <taxon>Actinomycetota</taxon>
        <taxon>Coriobacteriia</taxon>
        <taxon>Eggerthellales</taxon>
        <taxon>Eggerthellaceae</taxon>
        <taxon>Adlercreutzia</taxon>
    </lineage>
</organism>
<dbReference type="RefSeq" id="WP_338210603.1">
    <property type="nucleotide sequence ID" value="NZ_JAYMFF010000014.1"/>
</dbReference>
<feature type="domain" description="HTH luxR-type" evidence="6">
    <location>
        <begin position="449"/>
        <end position="512"/>
    </location>
</feature>
<feature type="transmembrane region" description="Helical" evidence="5">
    <location>
        <begin position="302"/>
        <end position="328"/>
    </location>
</feature>
<dbReference type="PANTHER" id="PTHR44688">
    <property type="entry name" value="DNA-BINDING TRANSCRIPTIONAL ACTIVATOR DEVR_DOSR"/>
    <property type="match status" value="1"/>
</dbReference>
<dbReference type="PANTHER" id="PTHR44688:SF16">
    <property type="entry name" value="DNA-BINDING TRANSCRIPTIONAL ACTIVATOR DEVR_DOSR"/>
    <property type="match status" value="1"/>
</dbReference>
<feature type="transmembrane region" description="Helical" evidence="5">
    <location>
        <begin position="371"/>
        <end position="389"/>
    </location>
</feature>
<feature type="transmembrane region" description="Helical" evidence="5">
    <location>
        <begin position="12"/>
        <end position="30"/>
    </location>
</feature>
<feature type="transmembrane region" description="Helical" evidence="5">
    <location>
        <begin position="221"/>
        <end position="239"/>
    </location>
</feature>
<evidence type="ECO:0000256" key="2">
    <source>
        <dbReference type="ARBA" id="ARBA00023125"/>
    </source>
</evidence>
<keyword evidence="2" id="KW-0238">DNA-binding</keyword>
<gene>
    <name evidence="7" type="ORF">VIN30_07740</name>
</gene>
<evidence type="ECO:0000313" key="8">
    <source>
        <dbReference type="Proteomes" id="UP001349994"/>
    </source>
</evidence>
<dbReference type="PRINTS" id="PR00038">
    <property type="entry name" value="HTHLUXR"/>
</dbReference>
<dbReference type="Gene3D" id="1.10.10.10">
    <property type="entry name" value="Winged helix-like DNA-binding domain superfamily/Winged helix DNA-binding domain"/>
    <property type="match status" value="1"/>
</dbReference>
<dbReference type="InterPro" id="IPR016032">
    <property type="entry name" value="Sig_transdc_resp-reg_C-effctor"/>
</dbReference>
<dbReference type="InterPro" id="IPR000792">
    <property type="entry name" value="Tscrpt_reg_LuxR_C"/>
</dbReference>
<keyword evidence="5" id="KW-0472">Membrane</keyword>
<keyword evidence="5" id="KW-0812">Transmembrane</keyword>
<sequence length="512" mass="54198">MFDREIKEFVPLRQLGWAFLLAWVFCVFYTNAAGGAETGIVEGERPFGLALYYAALPLAASVATLGTIVIAEPHVGAPTTHRQLIVIAPVLTAISTPLMLIAPADPTLAAVLFAAGSVTTGVGSALMWVMWGEYYAVISRDRAELLAPASAVSAALLVLLVSAMGGWVSTAVTSMFPLLSGLCFKLVWTPHAAQAETHLARANRAAPHASAHQPLAGLGRTGLGIMAVFAIVSIAGMMYEGRLDGTPLQVILIFSALMMALVAVMAVSGPRRISMFFLYRWMCPTLVVGLAALILFGESGGIIAVAASLGGRFTFCLIAQIYFANYACAGRATPAQASSLGWLFVHAGDLLGVVTWLALQPTMVTSEGLTWLSVGAIVALVTVTMLVMGEHSTFLRAPEQSSPAADFPSVAFEATNDEDPVPEAPTTNAKPETPSSQADVRPTEDHIAELASTGALTPRETEVFALLAQGRSIPYIRDELIISRETAATHAKHIYAKLGVHSRQELIDLVRS</sequence>
<evidence type="ECO:0000256" key="1">
    <source>
        <dbReference type="ARBA" id="ARBA00023015"/>
    </source>
</evidence>
<comment type="caution">
    <text evidence="7">The sequence shown here is derived from an EMBL/GenBank/DDBJ whole genome shotgun (WGS) entry which is preliminary data.</text>
</comment>
<evidence type="ECO:0000259" key="6">
    <source>
        <dbReference type="PROSITE" id="PS50043"/>
    </source>
</evidence>
<evidence type="ECO:0000256" key="4">
    <source>
        <dbReference type="SAM" id="MobiDB-lite"/>
    </source>
</evidence>
<dbReference type="SMART" id="SM00421">
    <property type="entry name" value="HTH_LUXR"/>
    <property type="match status" value="1"/>
</dbReference>
<evidence type="ECO:0000313" key="7">
    <source>
        <dbReference type="EMBL" id="MEC4176340.1"/>
    </source>
</evidence>